<sequence length="300" mass="34004">MPLLALLTFTFAALLAGLTVGVLLNRTALERRVDAQVIDLFSEIETLPTYYKEADVAALPEPARRFFQRNLHEGMPHQSCVRVREAGTTRQKPGQPWTEFVAEEYMVANPPGMLWYARLRPFPLVWIDVLSTYLRGRARVQTKLMSSISSIDQSDESTRRASLLRHVAGLALFPGALLPADDREWGEHGEDSASFTLRDGVMEVTGVFFFDELGNVVRFETDERPYDGLVDHAPGSARWVVRYAEHRAFGSSGDLQLPTKIDIEWHVDGQVFHYVEKTVQSFELDIPRRWDGAPERSGRQ</sequence>
<evidence type="ECO:0000313" key="2">
    <source>
        <dbReference type="Proteomes" id="UP000031599"/>
    </source>
</evidence>
<comment type="caution">
    <text evidence="1">The sequence shown here is derived from an EMBL/GenBank/DDBJ whole genome shotgun (WGS) entry which is preliminary data.</text>
</comment>
<gene>
    <name evidence="1" type="ORF">DB30_05652</name>
</gene>
<evidence type="ECO:0000313" key="1">
    <source>
        <dbReference type="EMBL" id="KIG15389.1"/>
    </source>
</evidence>
<dbReference type="InterPro" id="IPR046674">
    <property type="entry name" value="DUF6544"/>
</dbReference>
<dbReference type="EMBL" id="JMCC02000055">
    <property type="protein sequence ID" value="KIG15389.1"/>
    <property type="molecule type" value="Genomic_DNA"/>
</dbReference>
<name>A0A0C1ZCH4_9BACT</name>
<proteinExistence type="predicted"/>
<protein>
    <submittedName>
        <fullName evidence="1">Uncharacterized protein</fullName>
    </submittedName>
</protein>
<dbReference type="AlphaFoldDB" id="A0A0C1ZCH4"/>
<accession>A0A0C1ZCH4</accession>
<reference evidence="1 2" key="1">
    <citation type="submission" date="2014-12" db="EMBL/GenBank/DDBJ databases">
        <title>Genome assembly of Enhygromyxa salina DSM 15201.</title>
        <authorList>
            <person name="Sharma G."/>
            <person name="Subramanian S."/>
        </authorList>
    </citation>
    <scope>NUCLEOTIDE SEQUENCE [LARGE SCALE GENOMIC DNA]</scope>
    <source>
        <strain evidence="1 2">DSM 15201</strain>
    </source>
</reference>
<organism evidence="1 2">
    <name type="scientific">Enhygromyxa salina</name>
    <dbReference type="NCBI Taxonomy" id="215803"/>
    <lineage>
        <taxon>Bacteria</taxon>
        <taxon>Pseudomonadati</taxon>
        <taxon>Myxococcota</taxon>
        <taxon>Polyangia</taxon>
        <taxon>Nannocystales</taxon>
        <taxon>Nannocystaceae</taxon>
        <taxon>Enhygromyxa</taxon>
    </lineage>
</organism>
<dbReference type="RefSeq" id="WP_052551751.1">
    <property type="nucleotide sequence ID" value="NZ_JMCC02000055.1"/>
</dbReference>
<dbReference type="Pfam" id="PF20181">
    <property type="entry name" value="DUF6544"/>
    <property type="match status" value="1"/>
</dbReference>
<dbReference type="Proteomes" id="UP000031599">
    <property type="component" value="Unassembled WGS sequence"/>
</dbReference>